<keyword evidence="4" id="KW-1133">Transmembrane helix</keyword>
<dbReference type="PANTHER" id="PTHR24051:SF13">
    <property type="entry name" value="TYROSINE-PROTEIN KINASE RECEPTOR TIE-2-LIKE"/>
    <property type="match status" value="1"/>
</dbReference>
<organism evidence="6 7">
    <name type="scientific">Desmophyllum pertusum</name>
    <dbReference type="NCBI Taxonomy" id="174260"/>
    <lineage>
        <taxon>Eukaryota</taxon>
        <taxon>Metazoa</taxon>
        <taxon>Cnidaria</taxon>
        <taxon>Anthozoa</taxon>
        <taxon>Hexacorallia</taxon>
        <taxon>Scleractinia</taxon>
        <taxon>Caryophylliina</taxon>
        <taxon>Caryophylliidae</taxon>
        <taxon>Desmophyllum</taxon>
    </lineage>
</organism>
<keyword evidence="4" id="KW-0812">Transmembrane</keyword>
<feature type="domain" description="Fibronectin type-III" evidence="5">
    <location>
        <begin position="1"/>
        <end position="47"/>
    </location>
</feature>
<evidence type="ECO:0000256" key="4">
    <source>
        <dbReference type="SAM" id="Phobius"/>
    </source>
</evidence>
<feature type="region of interest" description="Disordered" evidence="3">
    <location>
        <begin position="30"/>
        <end position="60"/>
    </location>
</feature>
<gene>
    <name evidence="6" type="ORF">OS493_008534</name>
</gene>
<evidence type="ECO:0000256" key="2">
    <source>
        <dbReference type="ARBA" id="ARBA00023157"/>
    </source>
</evidence>
<dbReference type="InterPro" id="IPR013783">
    <property type="entry name" value="Ig-like_fold"/>
</dbReference>
<evidence type="ECO:0000313" key="7">
    <source>
        <dbReference type="Proteomes" id="UP001163046"/>
    </source>
</evidence>
<proteinExistence type="predicted"/>
<evidence type="ECO:0000256" key="3">
    <source>
        <dbReference type="SAM" id="MobiDB-lite"/>
    </source>
</evidence>
<protein>
    <recommendedName>
        <fullName evidence="5">Fibronectin type-III domain-containing protein</fullName>
    </recommendedName>
</protein>
<dbReference type="PANTHER" id="PTHR24051">
    <property type="entry name" value="SUSHI DOMAIN-CONTAINING PROTEIN 1"/>
    <property type="match status" value="1"/>
</dbReference>
<evidence type="ECO:0000259" key="5">
    <source>
        <dbReference type="PROSITE" id="PS50853"/>
    </source>
</evidence>
<accession>A0A9W9ZRY0</accession>
<dbReference type="Gene3D" id="2.60.40.10">
    <property type="entry name" value="Immunoglobulins"/>
    <property type="match status" value="1"/>
</dbReference>
<keyword evidence="1" id="KW-0677">Repeat</keyword>
<keyword evidence="4" id="KW-0472">Membrane</keyword>
<dbReference type="Proteomes" id="UP001163046">
    <property type="component" value="Unassembled WGS sequence"/>
</dbReference>
<evidence type="ECO:0000313" key="6">
    <source>
        <dbReference type="EMBL" id="KAJ7386410.1"/>
    </source>
</evidence>
<keyword evidence="2" id="KW-1015">Disulfide bond</keyword>
<dbReference type="InterPro" id="IPR003961">
    <property type="entry name" value="FN3_dom"/>
</dbReference>
<dbReference type="PROSITE" id="PS50853">
    <property type="entry name" value="FN3"/>
    <property type="match status" value="1"/>
</dbReference>
<comment type="caution">
    <text evidence="6">The sequence shown here is derived from an EMBL/GenBank/DDBJ whole genome shotgun (WGS) entry which is preliminary data.</text>
</comment>
<dbReference type="InterPro" id="IPR051622">
    <property type="entry name" value="R-tyr_protein_phosphatases"/>
</dbReference>
<dbReference type="OrthoDB" id="5969272at2759"/>
<evidence type="ECO:0000256" key="1">
    <source>
        <dbReference type="ARBA" id="ARBA00022737"/>
    </source>
</evidence>
<reference evidence="6" key="1">
    <citation type="submission" date="2023-01" db="EMBL/GenBank/DDBJ databases">
        <title>Genome assembly of the deep-sea coral Lophelia pertusa.</title>
        <authorList>
            <person name="Herrera S."/>
            <person name="Cordes E."/>
        </authorList>
    </citation>
    <scope>NUCLEOTIDE SEQUENCE</scope>
    <source>
        <strain evidence="6">USNM1676648</strain>
        <tissue evidence="6">Polyp</tissue>
    </source>
</reference>
<feature type="transmembrane region" description="Helical" evidence="4">
    <location>
        <begin position="211"/>
        <end position="232"/>
    </location>
</feature>
<dbReference type="SUPFAM" id="SSF49265">
    <property type="entry name" value="Fibronectin type III"/>
    <property type="match status" value="1"/>
</dbReference>
<name>A0A9W9ZRY0_9CNID</name>
<dbReference type="InterPro" id="IPR036116">
    <property type="entry name" value="FN3_sf"/>
</dbReference>
<dbReference type="EMBL" id="MU825876">
    <property type="protein sequence ID" value="KAJ7386410.1"/>
    <property type="molecule type" value="Genomic_DNA"/>
</dbReference>
<dbReference type="AlphaFoldDB" id="A0A9W9ZRY0"/>
<sequence>MNVPASALLAIINGLKQSTTYTVKILAATVKGNGPPSDPKTATTEDPPTPPPPSDDDIGTTEVSINFVNKQTLSNGKPVRFYQIIVIPLQDGQNPGKSSDGKYVKVTRAYEDKVEGKPYITAEFANDKSQRTKFRVGDGKYYSRSYEVRRKRRETSLFNKYLNGKLDDNTNYAVFQRSFDKNGDYENEGFSKFSTMKVAKPIEDEVPTVTVVLSVVVGLLLLIIVVGAIIVWRRFHHNETKTSSRNSRHCSTQEIVEMSASVNLATRQSAYSNPSTDPSYYDNTNLPHYTEPTTERQATYEAVDGQVANYDDVEPKQEDIYQEIDQGIHYQPLNVSREVHYEGFVKPTTDSAS</sequence>
<keyword evidence="7" id="KW-1185">Reference proteome</keyword>